<evidence type="ECO:0000313" key="4">
    <source>
        <dbReference type="Proteomes" id="UP000515159"/>
    </source>
</evidence>
<evidence type="ECO:0000256" key="3">
    <source>
        <dbReference type="SAM" id="MobiDB-lite"/>
    </source>
</evidence>
<organism evidence="4 5">
    <name type="scientific">Geotrypetes seraphini</name>
    <name type="common">Gaboon caecilian</name>
    <name type="synonym">Caecilia seraphini</name>
    <dbReference type="NCBI Taxonomy" id="260995"/>
    <lineage>
        <taxon>Eukaryota</taxon>
        <taxon>Metazoa</taxon>
        <taxon>Chordata</taxon>
        <taxon>Craniata</taxon>
        <taxon>Vertebrata</taxon>
        <taxon>Euteleostomi</taxon>
        <taxon>Amphibia</taxon>
        <taxon>Gymnophiona</taxon>
        <taxon>Geotrypetes</taxon>
    </lineage>
</organism>
<reference evidence="5" key="1">
    <citation type="submission" date="2025-08" db="UniProtKB">
        <authorList>
            <consortium name="RefSeq"/>
        </authorList>
    </citation>
    <scope>IDENTIFICATION</scope>
</reference>
<dbReference type="InterPro" id="IPR032675">
    <property type="entry name" value="LRR_dom_sf"/>
</dbReference>
<dbReference type="SUPFAM" id="SSF52058">
    <property type="entry name" value="L domain-like"/>
    <property type="match status" value="1"/>
</dbReference>
<dbReference type="RefSeq" id="XP_033811891.1">
    <property type="nucleotide sequence ID" value="XM_033956000.1"/>
</dbReference>
<feature type="compositionally biased region" description="Basic residues" evidence="3">
    <location>
        <begin position="539"/>
        <end position="550"/>
    </location>
</feature>
<dbReference type="PANTHER" id="PTHR15454:SF19">
    <property type="entry name" value="LEUCINE-RICH REPEAT-CONTAINING PROTEIN 51"/>
    <property type="match status" value="1"/>
</dbReference>
<dbReference type="PANTHER" id="PTHR15454">
    <property type="entry name" value="NISCHARIN RELATED"/>
    <property type="match status" value="1"/>
</dbReference>
<dbReference type="KEGG" id="gsh:117365518"/>
<keyword evidence="1" id="KW-0433">Leucine-rich repeat</keyword>
<name>A0A6P8S4T4_GEOSA</name>
<dbReference type="OrthoDB" id="433501at2759"/>
<evidence type="ECO:0000256" key="2">
    <source>
        <dbReference type="ARBA" id="ARBA00022737"/>
    </source>
</evidence>
<sequence length="605" mass="68725">MTQATVFAAFTDQLKALCLKEFPCGVGSWNKSRFEWRKGRLLSITGSKEKDIEAEEESPESLLELLRSSYSPWALEENWSAEAQMLRELAVTSPQLTRSSFIFRYIRSLRLVNKGVVEIDGNLLWFKNLEELVLSTNKISRVNSVNLPWTLKVLELCGNEITTLEELCVDPLPNLQHLGLAYNRLHYSSETQYFAPHVWPSLISLDLSFNNFTDLVGLVLRLSDLLQLRSLVLLGNPLALFAGYRGFIIDALPQLCALDDIRISPDEKYQYKGMAKLKDIVMNKANAVVNIRKICGLQNLSHSKENENASEFPIVTINYYLTYRFITNEPSDKVDDPVQLDEILLTSTPSIKDEISVQYPSRPSEGSSEQKPYSVPLDPLLQQTCFHSALYKTPEKSQEEVNQINYQMEHELLDVLALKSFLLRGTTVTFVEKKTLSWPVEPPVEIEVKSEPSKKGKKEKAKDAKKDTKTDDKKKKKKKKSLIEFRPDPPILRNLGSVHVSLEVLMSDPHLEIMCNFGVLYIPPVERPSTPKIKENKVKDKKSKTKRKGSAKSDKSLSSIKGKQKSKEIVDQKEVEDQPTVDNVPLTAVFQVHLLQWMTVTDALN</sequence>
<dbReference type="AlphaFoldDB" id="A0A6P8S4T4"/>
<dbReference type="GeneID" id="117365518"/>
<dbReference type="FunCoup" id="A0A6P8S4T4">
    <property type="interactions" value="45"/>
</dbReference>
<dbReference type="Proteomes" id="UP000515159">
    <property type="component" value="Chromosome 8"/>
</dbReference>
<keyword evidence="2" id="KW-0677">Repeat</keyword>
<feature type="compositionally biased region" description="Basic and acidic residues" evidence="3">
    <location>
        <begin position="448"/>
        <end position="473"/>
    </location>
</feature>
<dbReference type="CTD" id="254050"/>
<dbReference type="Gene3D" id="3.80.10.10">
    <property type="entry name" value="Ribonuclease Inhibitor"/>
    <property type="match status" value="2"/>
</dbReference>
<dbReference type="InParanoid" id="A0A6P8S4T4"/>
<evidence type="ECO:0000313" key="5">
    <source>
        <dbReference type="RefSeq" id="XP_033811891.1"/>
    </source>
</evidence>
<proteinExistence type="predicted"/>
<accession>A0A6P8S4T4</accession>
<gene>
    <name evidence="5" type="primary">LRRC43</name>
</gene>
<feature type="region of interest" description="Disordered" evidence="3">
    <location>
        <begin position="528"/>
        <end position="578"/>
    </location>
</feature>
<dbReference type="PROSITE" id="PS51450">
    <property type="entry name" value="LRR"/>
    <property type="match status" value="1"/>
</dbReference>
<dbReference type="InterPro" id="IPR001611">
    <property type="entry name" value="Leu-rich_rpt"/>
</dbReference>
<evidence type="ECO:0000256" key="1">
    <source>
        <dbReference type="ARBA" id="ARBA00022614"/>
    </source>
</evidence>
<feature type="compositionally biased region" description="Basic and acidic residues" evidence="3">
    <location>
        <begin position="565"/>
        <end position="576"/>
    </location>
</feature>
<dbReference type="GO" id="GO:0005737">
    <property type="term" value="C:cytoplasm"/>
    <property type="evidence" value="ECO:0007669"/>
    <property type="project" value="TreeGrafter"/>
</dbReference>
<protein>
    <submittedName>
        <fullName evidence="5">Leucine-rich repeat-containing protein 43</fullName>
    </submittedName>
</protein>
<keyword evidence="4" id="KW-1185">Reference proteome</keyword>
<feature type="region of interest" description="Disordered" evidence="3">
    <location>
        <begin position="448"/>
        <end position="483"/>
    </location>
</feature>